<sequence length="150" mass="16425">MDNIGNVLSSFEKGGLNIGSLKSFNPALLQKWRWRWFSILNALWVKVVKAIHRQEGGFDTYGCKFNGIWARIVGSSNFLHSKNIIPNLFIPVSGVKVQSVHPEVPEHPDSDSESIPSEEVSSVGYLIRGCFSIEPSAGMLLSGLADASGH</sequence>
<evidence type="ECO:0000313" key="2">
    <source>
        <dbReference type="Proteomes" id="UP001151760"/>
    </source>
</evidence>
<accession>A0ABQ4XR87</accession>
<reference evidence="1" key="2">
    <citation type="submission" date="2022-01" db="EMBL/GenBank/DDBJ databases">
        <authorList>
            <person name="Yamashiro T."/>
            <person name="Shiraishi A."/>
            <person name="Satake H."/>
            <person name="Nakayama K."/>
        </authorList>
    </citation>
    <scope>NUCLEOTIDE SEQUENCE</scope>
</reference>
<gene>
    <name evidence="1" type="ORF">Tco_0682464</name>
</gene>
<comment type="caution">
    <text evidence="1">The sequence shown here is derived from an EMBL/GenBank/DDBJ whole genome shotgun (WGS) entry which is preliminary data.</text>
</comment>
<protein>
    <submittedName>
        <fullName evidence="1">Uncharacterized protein</fullName>
    </submittedName>
</protein>
<dbReference type="Proteomes" id="UP001151760">
    <property type="component" value="Unassembled WGS sequence"/>
</dbReference>
<proteinExistence type="predicted"/>
<reference evidence="1" key="1">
    <citation type="journal article" date="2022" name="Int. J. Mol. Sci.">
        <title>Draft Genome of Tanacetum Coccineum: Genomic Comparison of Closely Related Tanacetum-Family Plants.</title>
        <authorList>
            <person name="Yamashiro T."/>
            <person name="Shiraishi A."/>
            <person name="Nakayama K."/>
            <person name="Satake H."/>
        </authorList>
    </citation>
    <scope>NUCLEOTIDE SEQUENCE</scope>
</reference>
<organism evidence="1 2">
    <name type="scientific">Tanacetum coccineum</name>
    <dbReference type="NCBI Taxonomy" id="301880"/>
    <lineage>
        <taxon>Eukaryota</taxon>
        <taxon>Viridiplantae</taxon>
        <taxon>Streptophyta</taxon>
        <taxon>Embryophyta</taxon>
        <taxon>Tracheophyta</taxon>
        <taxon>Spermatophyta</taxon>
        <taxon>Magnoliopsida</taxon>
        <taxon>eudicotyledons</taxon>
        <taxon>Gunneridae</taxon>
        <taxon>Pentapetalae</taxon>
        <taxon>asterids</taxon>
        <taxon>campanulids</taxon>
        <taxon>Asterales</taxon>
        <taxon>Asteraceae</taxon>
        <taxon>Asteroideae</taxon>
        <taxon>Anthemideae</taxon>
        <taxon>Anthemidinae</taxon>
        <taxon>Tanacetum</taxon>
    </lineage>
</organism>
<name>A0ABQ4XR87_9ASTR</name>
<dbReference type="EMBL" id="BQNB010009751">
    <property type="protein sequence ID" value="GJS67899.1"/>
    <property type="molecule type" value="Genomic_DNA"/>
</dbReference>
<keyword evidence="2" id="KW-1185">Reference proteome</keyword>
<evidence type="ECO:0000313" key="1">
    <source>
        <dbReference type="EMBL" id="GJS67899.1"/>
    </source>
</evidence>